<sequence length="160" mass="18106">MHLEANMNTKEGVLIRTVEQKLICFQFHNEKDQEKALFRDEAQQGATDQELKLALKNSNDSRQRQPIALNLRDTQRRHQGKGDACDARAADEGSVFPSSSSNRAFACRSTRPQRETCKNTITGGARVHAPPPPHDYMDQFPRLSLWPIYVVVAFIIEKSA</sequence>
<dbReference type="AlphaFoldDB" id="A0A9Q1KG06"/>
<feature type="region of interest" description="Disordered" evidence="1">
    <location>
        <begin position="73"/>
        <end position="102"/>
    </location>
</feature>
<feature type="compositionally biased region" description="Basic and acidic residues" evidence="1">
    <location>
        <begin position="73"/>
        <end position="91"/>
    </location>
</feature>
<evidence type="ECO:0000313" key="3">
    <source>
        <dbReference type="Proteomes" id="UP001153076"/>
    </source>
</evidence>
<dbReference type="Proteomes" id="UP001153076">
    <property type="component" value="Unassembled WGS sequence"/>
</dbReference>
<comment type="caution">
    <text evidence="2">The sequence shown here is derived from an EMBL/GenBank/DDBJ whole genome shotgun (WGS) entry which is preliminary data.</text>
</comment>
<keyword evidence="3" id="KW-1185">Reference proteome</keyword>
<name>A0A9Q1KG06_9CARY</name>
<evidence type="ECO:0000313" key="2">
    <source>
        <dbReference type="EMBL" id="KAJ8442158.1"/>
    </source>
</evidence>
<proteinExistence type="predicted"/>
<organism evidence="2 3">
    <name type="scientific">Carnegiea gigantea</name>
    <dbReference type="NCBI Taxonomy" id="171969"/>
    <lineage>
        <taxon>Eukaryota</taxon>
        <taxon>Viridiplantae</taxon>
        <taxon>Streptophyta</taxon>
        <taxon>Embryophyta</taxon>
        <taxon>Tracheophyta</taxon>
        <taxon>Spermatophyta</taxon>
        <taxon>Magnoliopsida</taxon>
        <taxon>eudicotyledons</taxon>
        <taxon>Gunneridae</taxon>
        <taxon>Pentapetalae</taxon>
        <taxon>Caryophyllales</taxon>
        <taxon>Cactineae</taxon>
        <taxon>Cactaceae</taxon>
        <taxon>Cactoideae</taxon>
        <taxon>Echinocereeae</taxon>
        <taxon>Carnegiea</taxon>
    </lineage>
</organism>
<dbReference type="EMBL" id="JAKOGI010000145">
    <property type="protein sequence ID" value="KAJ8442158.1"/>
    <property type="molecule type" value="Genomic_DNA"/>
</dbReference>
<reference evidence="2" key="1">
    <citation type="submission" date="2022-04" db="EMBL/GenBank/DDBJ databases">
        <title>Carnegiea gigantea Genome sequencing and assembly v2.</title>
        <authorList>
            <person name="Copetti D."/>
            <person name="Sanderson M.J."/>
            <person name="Burquez A."/>
            <person name="Wojciechowski M.F."/>
        </authorList>
    </citation>
    <scope>NUCLEOTIDE SEQUENCE</scope>
    <source>
        <strain evidence="2">SGP5-SGP5p</strain>
        <tissue evidence="2">Aerial part</tissue>
    </source>
</reference>
<evidence type="ECO:0000256" key="1">
    <source>
        <dbReference type="SAM" id="MobiDB-lite"/>
    </source>
</evidence>
<accession>A0A9Q1KG06</accession>
<protein>
    <submittedName>
        <fullName evidence="2">Uncharacterized protein</fullName>
    </submittedName>
</protein>
<gene>
    <name evidence="2" type="ORF">Cgig2_015499</name>
</gene>